<dbReference type="InterPro" id="IPR025383">
    <property type="entry name" value="MrpA_C/MbhD"/>
</dbReference>
<sequence length="177" mass="19516">MINLMLLLFLVIIAIAAIQAKDILNSIMYLGVYSLFMALVWTELNAVDVAFTEAAVGAGVSGVFMIGALTRMNRFESSRERTGSSKYMPVFIVAVTAVMLFYATVDMPAYNNPEAPINKHVAPYYIENSEHETGSVNIVTSVLASYRGYDTLGETSVVFTAAISVILLLRRRDENER</sequence>
<keyword evidence="11" id="KW-1185">Reference proteome</keyword>
<evidence type="ECO:0000256" key="5">
    <source>
        <dbReference type="ARBA" id="ARBA00022989"/>
    </source>
</evidence>
<accession>A0A410JXP4</accession>
<dbReference type="Pfam" id="PF13244">
    <property type="entry name" value="MbhD"/>
    <property type="match status" value="1"/>
</dbReference>
<keyword evidence="2" id="KW-0813">Transport</keyword>
<organism evidence="10 11">
    <name type="scientific">Geovibrio thiophilus</name>
    <dbReference type="NCBI Taxonomy" id="139438"/>
    <lineage>
        <taxon>Bacteria</taxon>
        <taxon>Pseudomonadati</taxon>
        <taxon>Deferribacterota</taxon>
        <taxon>Deferribacteres</taxon>
        <taxon>Deferribacterales</taxon>
        <taxon>Geovibrionaceae</taxon>
        <taxon>Geovibrio</taxon>
    </lineage>
</organism>
<dbReference type="KEGG" id="gtl:EP073_05805"/>
<dbReference type="InterPro" id="IPR042106">
    <property type="entry name" value="Nuo/plastoQ_OxRdtase_6_NuoJ"/>
</dbReference>
<dbReference type="AlphaFoldDB" id="A0A410JXP4"/>
<reference evidence="10 11" key="1">
    <citation type="submission" date="2019-01" db="EMBL/GenBank/DDBJ databases">
        <title>Geovibrio thiophilus DSM 11263, complete genome.</title>
        <authorList>
            <person name="Spring S."/>
            <person name="Bunk B."/>
            <person name="Sproer C."/>
        </authorList>
    </citation>
    <scope>NUCLEOTIDE SEQUENCE [LARGE SCALE GENOMIC DNA]</scope>
    <source>
        <strain evidence="10 11">DSM 11263</strain>
    </source>
</reference>
<keyword evidence="3" id="KW-1003">Cell membrane</keyword>
<dbReference type="PANTHER" id="PTHR43373:SF1">
    <property type="entry name" value="NA(+)_H(+) ANTIPORTER SUBUNIT A"/>
    <property type="match status" value="1"/>
</dbReference>
<evidence type="ECO:0000313" key="11">
    <source>
        <dbReference type="Proteomes" id="UP000287502"/>
    </source>
</evidence>
<dbReference type="NCBIfam" id="NF009159">
    <property type="entry name" value="PRK12504.1"/>
    <property type="match status" value="1"/>
</dbReference>
<dbReference type="Gene3D" id="1.20.120.1200">
    <property type="entry name" value="NADH-ubiquinone/plastoquinone oxidoreductase chain 6, subunit NuoJ"/>
    <property type="match status" value="1"/>
</dbReference>
<evidence type="ECO:0000256" key="4">
    <source>
        <dbReference type="ARBA" id="ARBA00022692"/>
    </source>
</evidence>
<comment type="subcellular location">
    <subcellularLocation>
        <location evidence="1">Cell membrane</location>
        <topology evidence="1">Multi-pass membrane protein</topology>
    </subcellularLocation>
</comment>
<evidence type="ECO:0000313" key="10">
    <source>
        <dbReference type="EMBL" id="QAR32937.1"/>
    </source>
</evidence>
<dbReference type="InterPro" id="IPR046806">
    <property type="entry name" value="MrpA_C/MbhE"/>
</dbReference>
<feature type="transmembrane region" description="Helical" evidence="7">
    <location>
        <begin position="87"/>
        <end position="105"/>
    </location>
</feature>
<keyword evidence="4 7" id="KW-0812">Transmembrane</keyword>
<keyword evidence="6 7" id="KW-0472">Membrane</keyword>
<name>A0A410JXP4_9BACT</name>
<feature type="transmembrane region" description="Helical" evidence="7">
    <location>
        <begin position="44"/>
        <end position="66"/>
    </location>
</feature>
<feature type="transmembrane region" description="Helical" evidence="7">
    <location>
        <begin position="151"/>
        <end position="169"/>
    </location>
</feature>
<evidence type="ECO:0000259" key="8">
    <source>
        <dbReference type="Pfam" id="PF13244"/>
    </source>
</evidence>
<gene>
    <name evidence="10" type="ORF">EP073_05805</name>
</gene>
<dbReference type="Pfam" id="PF20501">
    <property type="entry name" value="MbhE"/>
    <property type="match status" value="1"/>
</dbReference>
<feature type="domain" description="MrpA C-terminal/MbhD" evidence="8">
    <location>
        <begin position="8"/>
        <end position="74"/>
    </location>
</feature>
<dbReference type="GO" id="GO:0005886">
    <property type="term" value="C:plasma membrane"/>
    <property type="evidence" value="ECO:0007669"/>
    <property type="project" value="UniProtKB-SubCell"/>
</dbReference>
<evidence type="ECO:0000256" key="7">
    <source>
        <dbReference type="SAM" id="Phobius"/>
    </source>
</evidence>
<dbReference type="RefSeq" id="WP_128466223.1">
    <property type="nucleotide sequence ID" value="NZ_CP035108.1"/>
</dbReference>
<proteinExistence type="predicted"/>
<evidence type="ECO:0000256" key="1">
    <source>
        <dbReference type="ARBA" id="ARBA00004651"/>
    </source>
</evidence>
<evidence type="ECO:0000256" key="3">
    <source>
        <dbReference type="ARBA" id="ARBA00022475"/>
    </source>
</evidence>
<evidence type="ECO:0000256" key="6">
    <source>
        <dbReference type="ARBA" id="ARBA00023136"/>
    </source>
</evidence>
<evidence type="ECO:0000256" key="2">
    <source>
        <dbReference type="ARBA" id="ARBA00022448"/>
    </source>
</evidence>
<dbReference type="OrthoDB" id="9798859at2"/>
<feature type="domain" description="MrpA C-terminal/MbhE" evidence="9">
    <location>
        <begin position="104"/>
        <end position="171"/>
    </location>
</feature>
<evidence type="ECO:0000259" key="9">
    <source>
        <dbReference type="Pfam" id="PF20501"/>
    </source>
</evidence>
<dbReference type="PANTHER" id="PTHR43373">
    <property type="entry name" value="NA(+)/H(+) ANTIPORTER SUBUNIT"/>
    <property type="match status" value="1"/>
</dbReference>
<dbReference type="Proteomes" id="UP000287502">
    <property type="component" value="Chromosome"/>
</dbReference>
<dbReference type="EMBL" id="CP035108">
    <property type="protein sequence ID" value="QAR32937.1"/>
    <property type="molecule type" value="Genomic_DNA"/>
</dbReference>
<protein>
    <submittedName>
        <fullName evidence="10">DUF4040 domain-containing protein</fullName>
    </submittedName>
</protein>
<dbReference type="InterPro" id="IPR050616">
    <property type="entry name" value="CPA3_Na-H_Antiporter_A"/>
</dbReference>
<keyword evidence="5 7" id="KW-1133">Transmembrane helix</keyword>